<reference evidence="1 2" key="2">
    <citation type="submission" date="2018-11" db="EMBL/GenBank/DDBJ databases">
        <authorList>
            <consortium name="Pathogen Informatics"/>
        </authorList>
    </citation>
    <scope>NUCLEOTIDE SEQUENCE [LARGE SCALE GENOMIC DNA]</scope>
</reference>
<accession>A0A0R3Q989</accession>
<evidence type="ECO:0000313" key="1">
    <source>
        <dbReference type="EMBL" id="VDO12069.1"/>
    </source>
</evidence>
<gene>
    <name evidence="1" type="ORF">BTMF_LOCUS2221</name>
</gene>
<dbReference type="Proteomes" id="UP000280834">
    <property type="component" value="Unassembled WGS sequence"/>
</dbReference>
<organism evidence="3">
    <name type="scientific">Brugia timori</name>
    <dbReference type="NCBI Taxonomy" id="42155"/>
    <lineage>
        <taxon>Eukaryota</taxon>
        <taxon>Metazoa</taxon>
        <taxon>Ecdysozoa</taxon>
        <taxon>Nematoda</taxon>
        <taxon>Chromadorea</taxon>
        <taxon>Rhabditida</taxon>
        <taxon>Spirurina</taxon>
        <taxon>Spiruromorpha</taxon>
        <taxon>Filarioidea</taxon>
        <taxon>Onchocercidae</taxon>
        <taxon>Brugia</taxon>
    </lineage>
</organism>
<protein>
    <submittedName>
        <fullName evidence="3">ATPase</fullName>
    </submittedName>
</protein>
<evidence type="ECO:0000313" key="3">
    <source>
        <dbReference type="WBParaSite" id="BTMF_0000289701-mRNA-1"/>
    </source>
</evidence>
<dbReference type="EMBL" id="UZAG01001780">
    <property type="protein sequence ID" value="VDO12069.1"/>
    <property type="molecule type" value="Genomic_DNA"/>
</dbReference>
<sequence>MTEEQIMAACERSIADQLRPLQNDIGTSVRTLQENDEELKLLEFRATPDEKSA</sequence>
<name>A0A0R3Q989_9BILA</name>
<proteinExistence type="predicted"/>
<dbReference type="AlphaFoldDB" id="A0A0R3Q989"/>
<evidence type="ECO:0000313" key="2">
    <source>
        <dbReference type="Proteomes" id="UP000280834"/>
    </source>
</evidence>
<keyword evidence="2" id="KW-1185">Reference proteome</keyword>
<reference evidence="3" key="1">
    <citation type="submission" date="2017-02" db="UniProtKB">
        <authorList>
            <consortium name="WormBaseParasite"/>
        </authorList>
    </citation>
    <scope>IDENTIFICATION</scope>
</reference>
<dbReference type="WBParaSite" id="BTMF_0000289701-mRNA-1">
    <property type="protein sequence ID" value="BTMF_0000289701-mRNA-1"/>
    <property type="gene ID" value="BTMF_0000289701"/>
</dbReference>